<name>V5Z6E8_9GAMM</name>
<keyword evidence="4" id="KW-1185">Reference proteome</keyword>
<dbReference type="PANTHER" id="PTHR42903:SF1">
    <property type="entry name" value="INNER MEMBRANE PROTEIN YCCF"/>
    <property type="match status" value="1"/>
</dbReference>
<keyword evidence="1" id="KW-1133">Transmembrane helix</keyword>
<evidence type="ECO:0000313" key="3">
    <source>
        <dbReference type="EMBL" id="CCG86858.1"/>
    </source>
</evidence>
<comment type="caution">
    <text evidence="3">The sequence shown here is derived from an EMBL/GenBank/DDBJ whole genome shotgun (WGS) entry which is preliminary data.</text>
</comment>
<evidence type="ECO:0000259" key="2">
    <source>
        <dbReference type="Pfam" id="PF03733"/>
    </source>
</evidence>
<dbReference type="NCBIfam" id="NF008739">
    <property type="entry name" value="PRK11770.1-1"/>
    <property type="match status" value="1"/>
</dbReference>
<sequence length="223" mass="24933">MLFTADLDACGQQPHPIVRVLRQMFAQRCRFQFHSDALAAVNLIIKQFNWLQYTSTAPERGTINKLDHFKEESPAMRTVLNVLNFVLGGFITTLGWLLATVVTIIFIFTLPLTRSCWEITKLSLVPYGNEAVHVDELNPTGKNALLNSGGTLLNILWLVFFGWWLCVTHIMAGIAQCLTIIGIPVGIANFKIATIALWPVGRRVVSVEVARAAREANARARFR</sequence>
<proteinExistence type="predicted"/>
<keyword evidence="1" id="KW-0472">Membrane</keyword>
<feature type="transmembrane region" description="Helical" evidence="1">
    <location>
        <begin position="155"/>
        <end position="181"/>
    </location>
</feature>
<dbReference type="STRING" id="1161919.EPIR_1493"/>
<feature type="domain" description="Inner membrane component" evidence="2">
    <location>
        <begin position="79"/>
        <end position="128"/>
    </location>
</feature>
<feature type="transmembrane region" description="Helical" evidence="1">
    <location>
        <begin position="82"/>
        <end position="108"/>
    </location>
</feature>
<gene>
    <name evidence="3" type="primary">yccF</name>
    <name evidence="3" type="ORF">EPIR_1493</name>
</gene>
<organism evidence="3 4">
    <name type="scientific">Erwinia piriflorinigrans CFBP 5888</name>
    <dbReference type="NCBI Taxonomy" id="1161919"/>
    <lineage>
        <taxon>Bacteria</taxon>
        <taxon>Pseudomonadati</taxon>
        <taxon>Pseudomonadota</taxon>
        <taxon>Gammaproteobacteria</taxon>
        <taxon>Enterobacterales</taxon>
        <taxon>Erwiniaceae</taxon>
        <taxon>Erwinia</taxon>
    </lineage>
</organism>
<evidence type="ECO:0000256" key="1">
    <source>
        <dbReference type="SAM" id="Phobius"/>
    </source>
</evidence>
<feature type="domain" description="Inner membrane component" evidence="2">
    <location>
        <begin position="152"/>
        <end position="202"/>
    </location>
</feature>
<dbReference type="InterPro" id="IPR052937">
    <property type="entry name" value="Inner_membrane_protein"/>
</dbReference>
<dbReference type="Pfam" id="PF03733">
    <property type="entry name" value="YccF"/>
    <property type="match status" value="2"/>
</dbReference>
<dbReference type="EMBL" id="CAHS01000014">
    <property type="protein sequence ID" value="CCG86858.1"/>
    <property type="molecule type" value="Genomic_DNA"/>
</dbReference>
<dbReference type="Proteomes" id="UP000018217">
    <property type="component" value="Unassembled WGS sequence"/>
</dbReference>
<reference evidence="3 4" key="1">
    <citation type="journal article" date="2013" name="Syst. Appl. Microbiol.">
        <title>Phylogenetic position and virulence apparatus of the pear flower necrosis pathogen Erwinia piriflorinigrans CFBP 5888T as assessed by comparative genomics.</title>
        <authorList>
            <person name="Smits T.H."/>
            <person name="Rezzonico F."/>
            <person name="Lopez M.M."/>
            <person name="Blom J."/>
            <person name="Goesmann A."/>
            <person name="Frey J.E."/>
            <person name="Duffy B."/>
        </authorList>
    </citation>
    <scope>NUCLEOTIDE SEQUENCE [LARGE SCALE GENOMIC DNA]</scope>
    <source>
        <strain evidence="4">CFBP5888</strain>
    </source>
</reference>
<dbReference type="GO" id="GO:0005886">
    <property type="term" value="C:plasma membrane"/>
    <property type="evidence" value="ECO:0007669"/>
    <property type="project" value="TreeGrafter"/>
</dbReference>
<dbReference type="InterPro" id="IPR005185">
    <property type="entry name" value="YccF"/>
</dbReference>
<dbReference type="AlphaFoldDB" id="V5Z6E8"/>
<protein>
    <submittedName>
        <fullName evidence="3">Inner membrane protein yccF</fullName>
    </submittedName>
</protein>
<keyword evidence="1" id="KW-0812">Transmembrane</keyword>
<accession>V5Z6E8</accession>
<dbReference type="PANTHER" id="PTHR42903">
    <property type="entry name" value="INNER MEMBRANE PROTEIN YCCF"/>
    <property type="match status" value="1"/>
</dbReference>
<evidence type="ECO:0000313" key="4">
    <source>
        <dbReference type="Proteomes" id="UP000018217"/>
    </source>
</evidence>